<proteinExistence type="predicted"/>
<evidence type="ECO:0008006" key="4">
    <source>
        <dbReference type="Google" id="ProtNLM"/>
    </source>
</evidence>
<evidence type="ECO:0000313" key="3">
    <source>
        <dbReference type="Proteomes" id="UP000298652"/>
    </source>
</evidence>
<dbReference type="AlphaFoldDB" id="A0A4U6UYT6"/>
<gene>
    <name evidence="2" type="ORF">SEVIR_5G301366v2</name>
</gene>
<name>A0A4U6UYT6_SETVI</name>
<organism evidence="2 3">
    <name type="scientific">Setaria viridis</name>
    <name type="common">Green bristlegrass</name>
    <name type="synonym">Setaria italica subsp. viridis</name>
    <dbReference type="NCBI Taxonomy" id="4556"/>
    <lineage>
        <taxon>Eukaryota</taxon>
        <taxon>Viridiplantae</taxon>
        <taxon>Streptophyta</taxon>
        <taxon>Embryophyta</taxon>
        <taxon>Tracheophyta</taxon>
        <taxon>Spermatophyta</taxon>
        <taxon>Magnoliopsida</taxon>
        <taxon>Liliopsida</taxon>
        <taxon>Poales</taxon>
        <taxon>Poaceae</taxon>
        <taxon>PACMAD clade</taxon>
        <taxon>Panicoideae</taxon>
        <taxon>Panicodae</taxon>
        <taxon>Paniceae</taxon>
        <taxon>Cenchrinae</taxon>
        <taxon>Setaria</taxon>
    </lineage>
</organism>
<accession>A0A4U6UYT6</accession>
<dbReference type="Gramene" id="TKW16467">
    <property type="protein sequence ID" value="TKW16467"/>
    <property type="gene ID" value="SEVIR_5G301366v2"/>
</dbReference>
<dbReference type="Proteomes" id="UP000298652">
    <property type="component" value="Chromosome 5"/>
</dbReference>
<feature type="chain" id="PRO_5020355733" description="Secreted protein" evidence="1">
    <location>
        <begin position="21"/>
        <end position="71"/>
    </location>
</feature>
<dbReference type="EMBL" id="CM016556">
    <property type="protein sequence ID" value="TKW16467.1"/>
    <property type="molecule type" value="Genomic_DNA"/>
</dbReference>
<protein>
    <recommendedName>
        <fullName evidence="4">Secreted protein</fullName>
    </recommendedName>
</protein>
<feature type="signal peptide" evidence="1">
    <location>
        <begin position="1"/>
        <end position="20"/>
    </location>
</feature>
<evidence type="ECO:0000313" key="2">
    <source>
        <dbReference type="EMBL" id="TKW16467.1"/>
    </source>
</evidence>
<sequence>MFLKISLILIWLILPPSIYRSHLSKKKVFQESVSFKLQTLSLGARGFSYETWQLMWRRPPIASNTASVPSC</sequence>
<evidence type="ECO:0000256" key="1">
    <source>
        <dbReference type="SAM" id="SignalP"/>
    </source>
</evidence>
<reference evidence="2" key="1">
    <citation type="submission" date="2019-03" db="EMBL/GenBank/DDBJ databases">
        <title>WGS assembly of Setaria viridis.</title>
        <authorList>
            <person name="Huang P."/>
            <person name="Jenkins J."/>
            <person name="Grimwood J."/>
            <person name="Barry K."/>
            <person name="Healey A."/>
            <person name="Mamidi S."/>
            <person name="Sreedasyam A."/>
            <person name="Shu S."/>
            <person name="Feldman M."/>
            <person name="Wu J."/>
            <person name="Yu Y."/>
            <person name="Chen C."/>
            <person name="Johnson J."/>
            <person name="Rokhsar D."/>
            <person name="Baxter I."/>
            <person name="Schmutz J."/>
            <person name="Brutnell T."/>
            <person name="Kellogg E."/>
        </authorList>
    </citation>
    <scope>NUCLEOTIDE SEQUENCE [LARGE SCALE GENOMIC DNA]</scope>
</reference>
<keyword evidence="3" id="KW-1185">Reference proteome</keyword>
<keyword evidence="1" id="KW-0732">Signal</keyword>